<feature type="compositionally biased region" description="Pro residues" evidence="2">
    <location>
        <begin position="1022"/>
        <end position="1042"/>
    </location>
</feature>
<dbReference type="InterPro" id="IPR051425">
    <property type="entry name" value="Formin_Homology"/>
</dbReference>
<dbReference type="PANTHER" id="PTHR45725">
    <property type="entry name" value="FORMIN HOMOLOGY 2 FAMILY MEMBER"/>
    <property type="match status" value="1"/>
</dbReference>
<organism evidence="4 5">
    <name type="scientific">Cyanidium caldarium</name>
    <name type="common">Red alga</name>
    <dbReference type="NCBI Taxonomy" id="2771"/>
    <lineage>
        <taxon>Eukaryota</taxon>
        <taxon>Rhodophyta</taxon>
        <taxon>Bangiophyceae</taxon>
        <taxon>Cyanidiales</taxon>
        <taxon>Cyanidiaceae</taxon>
        <taxon>Cyanidium</taxon>
    </lineage>
</organism>
<sequence>MAYRLEEDAVQSIQRRLLIAEAVARAATLPRTQVVFVQERRGATEAAAVGWLGATGSVDAIQLNDDQVRLRVGKFHIKRVSPRVLRLLLAGRSSSSSGGGGDPIDGLAYRVEFGTAAEADGWQRLLGKLQRVAVLREELVVAMLEAEAHRSPNEATSPPSIEEARRPVLRGRPQTGEVLMCEGGAQYWLRAAPLTDHFVPILGSDNGRACGSEYCLTADDVGHVVAALLPDGTLLRTEQVITIDDELRATVERFLSHGEVRIDRERARAYAVPQTGRGAARRRKRPRRVPAAVRFDRQGIRIAQQPTLPWDASHHLTLDATDARRMQVARWEASGSGERSPSSTPLIDIRAVSSRERDCLALTFRAFRSLALMGVEYVPLMSPADVTSNRCWSIVRTCTHPWRCCVGVPSPPTSRPSAGATPVKVDAATACHDASLLAPASTAADTTVVLSPTGEVSVLHQDGSLSMSAVACAVADPNESLMGGTHHQRATETAAAHPYVPSRVAPIPPGTDAAANRNEDERREQDGDIVLSAPSSRFVHVPGTTAVKKPAPSSWRFGIHEGAPPRMAQWNVAALSTAVRSPMDDQPLVPRRLHWTCVPPFRIRGSIWSTVSPYRWQPDERELVTLFARTTATTAGGTGKGAEPDDDVAAAATPSSTRYVQILDAKTARNLDIMLGKFKHLSFAHIIDALLQGDVQRLGDDFLSILSSMVPSPEEQQRIAEAAAAGRVAPEAQLLRPELFTLQLCTRVPRVAAKTAALLTTHTFAAAVRDLHEAAEVITCACNQLCNSERFRGVLELLLALGNVLNEGSARQRARGFTIESLGVVTNVRGLLHYVIAVLRAQPPSVARLTRFMDDLPHVAPASKIELDALSTGFSELEHDLQELITEMERCGEADAERAFGQHLQRWLPEAQRQLDELRHAMREMDEALEDTLSFLPADDTADVASRSAGLRDQLFVTVLRFEQAWTRCLRDENAAVYAIPDIGSGWRLRSAAETAEQEEMHRRPEMPAMPVSPSEDAVGFIPPPPPPPPPPPMSLLPPAAR</sequence>
<gene>
    <name evidence="4" type="ORF">CDCA_CDCA09G2594</name>
</gene>
<dbReference type="EMBL" id="JANCYW010000009">
    <property type="protein sequence ID" value="KAK4536569.1"/>
    <property type="molecule type" value="Genomic_DNA"/>
</dbReference>
<evidence type="ECO:0000313" key="5">
    <source>
        <dbReference type="Proteomes" id="UP001301350"/>
    </source>
</evidence>
<evidence type="ECO:0000256" key="2">
    <source>
        <dbReference type="SAM" id="MobiDB-lite"/>
    </source>
</evidence>
<dbReference type="InterPro" id="IPR015425">
    <property type="entry name" value="FH2_Formin"/>
</dbReference>
<accession>A0AAV9IWS4</accession>
<proteinExistence type="predicted"/>
<evidence type="ECO:0000313" key="4">
    <source>
        <dbReference type="EMBL" id="KAK4536569.1"/>
    </source>
</evidence>
<reference evidence="4 5" key="1">
    <citation type="submission" date="2022-07" db="EMBL/GenBank/DDBJ databases">
        <title>Genome-wide signatures of adaptation to extreme environments.</title>
        <authorList>
            <person name="Cho C.H."/>
            <person name="Yoon H.S."/>
        </authorList>
    </citation>
    <scope>NUCLEOTIDE SEQUENCE [LARGE SCALE GENOMIC DNA]</scope>
    <source>
        <strain evidence="4 5">DBV 063 E5</strain>
    </source>
</reference>
<dbReference type="PROSITE" id="PS51444">
    <property type="entry name" value="FH2"/>
    <property type="match status" value="1"/>
</dbReference>
<dbReference type="Proteomes" id="UP001301350">
    <property type="component" value="Unassembled WGS sequence"/>
</dbReference>
<feature type="region of interest" description="Disordered" evidence="2">
    <location>
        <begin position="991"/>
        <end position="1042"/>
    </location>
</feature>
<keyword evidence="5" id="KW-1185">Reference proteome</keyword>
<dbReference type="SUPFAM" id="SSF101447">
    <property type="entry name" value="Formin homology 2 domain (FH2 domain)"/>
    <property type="match status" value="1"/>
</dbReference>
<protein>
    <recommendedName>
        <fullName evidence="3">FH2 domain-containing protein</fullName>
    </recommendedName>
</protein>
<dbReference type="Gene3D" id="1.20.58.2220">
    <property type="entry name" value="Formin, FH2 domain"/>
    <property type="match status" value="1"/>
</dbReference>
<evidence type="ECO:0000256" key="1">
    <source>
        <dbReference type="SAM" id="Coils"/>
    </source>
</evidence>
<dbReference type="PANTHER" id="PTHR45725:SF1">
    <property type="entry name" value="DISHEVELLED ASSOCIATED ACTIVATOR OF MORPHOGENESIS, ISOFORM D"/>
    <property type="match status" value="1"/>
</dbReference>
<dbReference type="SMART" id="SM00498">
    <property type="entry name" value="FH2"/>
    <property type="match status" value="1"/>
</dbReference>
<dbReference type="InterPro" id="IPR042201">
    <property type="entry name" value="FH2_Formin_sf"/>
</dbReference>
<name>A0AAV9IWS4_CYACA</name>
<comment type="caution">
    <text evidence="4">The sequence shown here is derived from an EMBL/GenBank/DDBJ whole genome shotgun (WGS) entry which is preliminary data.</text>
</comment>
<keyword evidence="1" id="KW-0175">Coiled coil</keyword>
<dbReference type="AlphaFoldDB" id="A0AAV9IWS4"/>
<feature type="domain" description="FH2" evidence="3">
    <location>
        <begin position="580"/>
        <end position="992"/>
    </location>
</feature>
<feature type="coiled-coil region" evidence="1">
    <location>
        <begin position="874"/>
        <end position="931"/>
    </location>
</feature>
<evidence type="ECO:0000259" key="3">
    <source>
        <dbReference type="PROSITE" id="PS51444"/>
    </source>
</evidence>
<dbReference type="Pfam" id="PF02181">
    <property type="entry name" value="FH2"/>
    <property type="match status" value="1"/>
</dbReference>
<feature type="region of interest" description="Disordered" evidence="2">
    <location>
        <begin position="482"/>
        <end position="525"/>
    </location>
</feature>